<organism evidence="1 2">
    <name type="scientific">Irpex rosettiformis</name>
    <dbReference type="NCBI Taxonomy" id="378272"/>
    <lineage>
        <taxon>Eukaryota</taxon>
        <taxon>Fungi</taxon>
        <taxon>Dikarya</taxon>
        <taxon>Basidiomycota</taxon>
        <taxon>Agaricomycotina</taxon>
        <taxon>Agaricomycetes</taxon>
        <taxon>Polyporales</taxon>
        <taxon>Irpicaceae</taxon>
        <taxon>Irpex</taxon>
    </lineage>
</organism>
<dbReference type="EMBL" id="MU274923">
    <property type="protein sequence ID" value="KAI0086531.1"/>
    <property type="molecule type" value="Genomic_DNA"/>
</dbReference>
<keyword evidence="2" id="KW-1185">Reference proteome</keyword>
<proteinExistence type="predicted"/>
<evidence type="ECO:0000313" key="2">
    <source>
        <dbReference type="Proteomes" id="UP001055072"/>
    </source>
</evidence>
<sequence>MFRQRLARLGLENSSQYFRFLSRSLQTTARRRDGGKPRLYKELSSPAPPPQDHRRAWFFKVYRITNIAIIPFAAFYCVFVADFGDHEHVFSPARRWLDHQRREFYSLSSDELELARAGSKDSPTNSAPSPDT</sequence>
<dbReference type="Proteomes" id="UP001055072">
    <property type="component" value="Unassembled WGS sequence"/>
</dbReference>
<protein>
    <submittedName>
        <fullName evidence="1">Uncharacterized protein</fullName>
    </submittedName>
</protein>
<accession>A0ACB8TX54</accession>
<gene>
    <name evidence="1" type="ORF">BDY19DRAFT_349138</name>
</gene>
<evidence type="ECO:0000313" key="1">
    <source>
        <dbReference type="EMBL" id="KAI0086531.1"/>
    </source>
</evidence>
<comment type="caution">
    <text evidence="1">The sequence shown here is derived from an EMBL/GenBank/DDBJ whole genome shotgun (WGS) entry which is preliminary data.</text>
</comment>
<reference evidence="1" key="1">
    <citation type="journal article" date="2021" name="Environ. Microbiol.">
        <title>Gene family expansions and transcriptome signatures uncover fungal adaptations to wood decay.</title>
        <authorList>
            <person name="Hage H."/>
            <person name="Miyauchi S."/>
            <person name="Viragh M."/>
            <person name="Drula E."/>
            <person name="Min B."/>
            <person name="Chaduli D."/>
            <person name="Navarro D."/>
            <person name="Favel A."/>
            <person name="Norest M."/>
            <person name="Lesage-Meessen L."/>
            <person name="Balint B."/>
            <person name="Merenyi Z."/>
            <person name="de Eugenio L."/>
            <person name="Morin E."/>
            <person name="Martinez A.T."/>
            <person name="Baldrian P."/>
            <person name="Stursova M."/>
            <person name="Martinez M.J."/>
            <person name="Novotny C."/>
            <person name="Magnuson J.K."/>
            <person name="Spatafora J.W."/>
            <person name="Maurice S."/>
            <person name="Pangilinan J."/>
            <person name="Andreopoulos W."/>
            <person name="LaButti K."/>
            <person name="Hundley H."/>
            <person name="Na H."/>
            <person name="Kuo A."/>
            <person name="Barry K."/>
            <person name="Lipzen A."/>
            <person name="Henrissat B."/>
            <person name="Riley R."/>
            <person name="Ahrendt S."/>
            <person name="Nagy L.G."/>
            <person name="Grigoriev I.V."/>
            <person name="Martin F."/>
            <person name="Rosso M.N."/>
        </authorList>
    </citation>
    <scope>NUCLEOTIDE SEQUENCE</scope>
    <source>
        <strain evidence="1">CBS 384.51</strain>
    </source>
</reference>
<name>A0ACB8TX54_9APHY</name>